<dbReference type="Proteomes" id="UP000224567">
    <property type="component" value="Unassembled WGS sequence"/>
</dbReference>
<comment type="similarity">
    <text evidence="1">Belongs to the D-isomer specific 2-hydroxyacid dehydrogenase family.</text>
</comment>
<evidence type="ECO:0000256" key="2">
    <source>
        <dbReference type="ARBA" id="ARBA00023002"/>
    </source>
</evidence>
<dbReference type="SUPFAM" id="SSF51735">
    <property type="entry name" value="NAD(P)-binding Rossmann-fold domains"/>
    <property type="match status" value="1"/>
</dbReference>
<dbReference type="GO" id="GO:0051287">
    <property type="term" value="F:NAD binding"/>
    <property type="evidence" value="ECO:0007669"/>
    <property type="project" value="InterPro"/>
</dbReference>
<keyword evidence="3" id="KW-0694">RNA-binding</keyword>
<organism evidence="6 7">
    <name type="scientific">Capsicum baccatum</name>
    <name type="common">Peruvian pepper</name>
    <dbReference type="NCBI Taxonomy" id="33114"/>
    <lineage>
        <taxon>Eukaryota</taxon>
        <taxon>Viridiplantae</taxon>
        <taxon>Streptophyta</taxon>
        <taxon>Embryophyta</taxon>
        <taxon>Tracheophyta</taxon>
        <taxon>Spermatophyta</taxon>
        <taxon>Magnoliopsida</taxon>
        <taxon>eudicotyledons</taxon>
        <taxon>Gunneridae</taxon>
        <taxon>Pentapetalae</taxon>
        <taxon>asterids</taxon>
        <taxon>lamiids</taxon>
        <taxon>Solanales</taxon>
        <taxon>Solanaceae</taxon>
        <taxon>Solanoideae</taxon>
        <taxon>Capsiceae</taxon>
        <taxon>Capsicum</taxon>
    </lineage>
</organism>
<gene>
    <name evidence="6" type="ORF">CQW23_12690</name>
</gene>
<dbReference type="EMBL" id="MLFT02000005">
    <property type="protein sequence ID" value="PHT48482.1"/>
    <property type="molecule type" value="Genomic_DNA"/>
</dbReference>
<dbReference type="InterPro" id="IPR000504">
    <property type="entry name" value="RRM_dom"/>
</dbReference>
<name>A0A2G2WTF3_CAPBA</name>
<dbReference type="InterPro" id="IPR050223">
    <property type="entry name" value="D-isomer_2-hydroxyacid_DH"/>
</dbReference>
<keyword evidence="7" id="KW-1185">Reference proteome</keyword>
<feature type="domain" description="RRM" evidence="5">
    <location>
        <begin position="33"/>
        <end position="104"/>
    </location>
</feature>
<protein>
    <submittedName>
        <fullName evidence="6">Glycerate dehydrogenase HPR, peroxisomal</fullName>
    </submittedName>
</protein>
<dbReference type="InterPro" id="IPR036291">
    <property type="entry name" value="NAD(P)-bd_dom_sf"/>
</dbReference>
<accession>A0A2G2WTF3</accession>
<dbReference type="OrthoDB" id="9991913at2759"/>
<dbReference type="SMART" id="SM00360">
    <property type="entry name" value="RRM"/>
    <property type="match status" value="1"/>
</dbReference>
<evidence type="ECO:0000256" key="3">
    <source>
        <dbReference type="PROSITE-ProRule" id="PRU00176"/>
    </source>
</evidence>
<dbReference type="GO" id="GO:0008465">
    <property type="term" value="F:hydroxypyruvate reductase (NADH) activity"/>
    <property type="evidence" value="ECO:0007669"/>
    <property type="project" value="TreeGrafter"/>
</dbReference>
<evidence type="ECO:0000313" key="7">
    <source>
        <dbReference type="Proteomes" id="UP000224567"/>
    </source>
</evidence>
<dbReference type="InterPro" id="IPR006140">
    <property type="entry name" value="D-isomer_DH_NAD-bd"/>
</dbReference>
<proteinExistence type="inferred from homology"/>
<dbReference type="Gene3D" id="3.40.50.720">
    <property type="entry name" value="NAD(P)-binding Rossmann-like Domain"/>
    <property type="match status" value="3"/>
</dbReference>
<comment type="caution">
    <text evidence="6">The sequence shown here is derived from an EMBL/GenBank/DDBJ whole genome shotgun (WGS) entry which is preliminary data.</text>
</comment>
<evidence type="ECO:0000259" key="5">
    <source>
        <dbReference type="PROSITE" id="PS50102"/>
    </source>
</evidence>
<keyword evidence="2" id="KW-0560">Oxidoreductase</keyword>
<dbReference type="SUPFAM" id="SSF54928">
    <property type="entry name" value="RNA-binding domain, RBD"/>
    <property type="match status" value="1"/>
</dbReference>
<reference evidence="6 7" key="1">
    <citation type="journal article" date="2017" name="Genome Biol.">
        <title>New reference genome sequences of hot pepper reveal the massive evolution of plant disease-resistance genes by retroduplication.</title>
        <authorList>
            <person name="Kim S."/>
            <person name="Park J."/>
            <person name="Yeom S.I."/>
            <person name="Kim Y.M."/>
            <person name="Seo E."/>
            <person name="Kim K.T."/>
            <person name="Kim M.S."/>
            <person name="Lee J.M."/>
            <person name="Cheong K."/>
            <person name="Shin H.S."/>
            <person name="Kim S.B."/>
            <person name="Han K."/>
            <person name="Lee J."/>
            <person name="Park M."/>
            <person name="Lee H.A."/>
            <person name="Lee H.Y."/>
            <person name="Lee Y."/>
            <person name="Oh S."/>
            <person name="Lee J.H."/>
            <person name="Choi E."/>
            <person name="Choi E."/>
            <person name="Lee S.E."/>
            <person name="Jeon J."/>
            <person name="Kim H."/>
            <person name="Choi G."/>
            <person name="Song H."/>
            <person name="Lee J."/>
            <person name="Lee S.C."/>
            <person name="Kwon J.K."/>
            <person name="Lee H.Y."/>
            <person name="Koo N."/>
            <person name="Hong Y."/>
            <person name="Kim R.W."/>
            <person name="Kang W.H."/>
            <person name="Huh J.H."/>
            <person name="Kang B.C."/>
            <person name="Yang T.J."/>
            <person name="Lee Y.H."/>
            <person name="Bennetzen J.L."/>
            <person name="Choi D."/>
        </authorList>
    </citation>
    <scope>NUCLEOTIDE SEQUENCE [LARGE SCALE GENOMIC DNA]</scope>
    <source>
        <strain evidence="7">cv. PBC81</strain>
    </source>
</reference>
<dbReference type="Gene3D" id="3.30.70.330">
    <property type="match status" value="1"/>
</dbReference>
<dbReference type="Pfam" id="PF00076">
    <property type="entry name" value="RRM_1"/>
    <property type="match status" value="1"/>
</dbReference>
<dbReference type="GO" id="GO:0003723">
    <property type="term" value="F:RNA binding"/>
    <property type="evidence" value="ECO:0007669"/>
    <property type="project" value="UniProtKB-UniRule"/>
</dbReference>
<sequence length="306" mass="34096">MILHIPYEGKSNEAKGKAKQKRKKEYQEPPEDAKLFVGNLPYDVYSEGLTQLFQQAGLVEIAETDRSHGFKFVTMSTIEEAEKVVVLYNRYGVLTEIPTELATSLSLAATRRIMEADEFIRSGKYEGWLPHLFVGNFLKGQTIGVIGAGHIGSAYARIIFLKVYGEQPVTWKRASSTEEVLRETDVEAILVNCSRGPVIDEVALVEHLAKNFMFRVGLDVFEDEPYRKPSLVDMKNAVPHTTSATKWTHEGMAILDALKVLEKIIGYPIWSNPNSVKVFLDENSPPPAACPSIVNLKALGLPVSKM</sequence>
<evidence type="ECO:0000313" key="6">
    <source>
        <dbReference type="EMBL" id="PHT48482.1"/>
    </source>
</evidence>
<feature type="region of interest" description="Disordered" evidence="4">
    <location>
        <begin position="8"/>
        <end position="29"/>
    </location>
</feature>
<dbReference type="GO" id="GO:0005829">
    <property type="term" value="C:cytosol"/>
    <property type="evidence" value="ECO:0007669"/>
    <property type="project" value="TreeGrafter"/>
</dbReference>
<dbReference type="Pfam" id="PF02826">
    <property type="entry name" value="2-Hacid_dh_C"/>
    <property type="match status" value="2"/>
</dbReference>
<dbReference type="AlphaFoldDB" id="A0A2G2WTF3"/>
<dbReference type="PROSITE" id="PS50102">
    <property type="entry name" value="RRM"/>
    <property type="match status" value="1"/>
</dbReference>
<dbReference type="STRING" id="33114.A0A2G2WTF3"/>
<evidence type="ECO:0000256" key="1">
    <source>
        <dbReference type="ARBA" id="ARBA00005854"/>
    </source>
</evidence>
<dbReference type="PANTHER" id="PTHR10996:SF257">
    <property type="entry name" value="GLYOXYLATE REDUCTASE 1"/>
    <property type="match status" value="1"/>
</dbReference>
<dbReference type="PANTHER" id="PTHR10996">
    <property type="entry name" value="2-HYDROXYACID DEHYDROGENASE-RELATED"/>
    <property type="match status" value="1"/>
</dbReference>
<dbReference type="InterPro" id="IPR012677">
    <property type="entry name" value="Nucleotide-bd_a/b_plait_sf"/>
</dbReference>
<dbReference type="InterPro" id="IPR035979">
    <property type="entry name" value="RBD_domain_sf"/>
</dbReference>
<reference evidence="7" key="2">
    <citation type="journal article" date="2017" name="J. Anim. Genet.">
        <title>Multiple reference genome sequences of hot pepper reveal the massive evolution of plant disease resistance genes by retroduplication.</title>
        <authorList>
            <person name="Kim S."/>
            <person name="Park J."/>
            <person name="Yeom S.-I."/>
            <person name="Kim Y.-M."/>
            <person name="Seo E."/>
            <person name="Kim K.-T."/>
            <person name="Kim M.-S."/>
            <person name="Lee J.M."/>
            <person name="Cheong K."/>
            <person name="Shin H.-S."/>
            <person name="Kim S.-B."/>
            <person name="Han K."/>
            <person name="Lee J."/>
            <person name="Park M."/>
            <person name="Lee H.-A."/>
            <person name="Lee H.-Y."/>
            <person name="Lee Y."/>
            <person name="Oh S."/>
            <person name="Lee J.H."/>
            <person name="Choi E."/>
            <person name="Choi E."/>
            <person name="Lee S.E."/>
            <person name="Jeon J."/>
            <person name="Kim H."/>
            <person name="Choi G."/>
            <person name="Song H."/>
            <person name="Lee J."/>
            <person name="Lee S.-C."/>
            <person name="Kwon J.-K."/>
            <person name="Lee H.-Y."/>
            <person name="Koo N."/>
            <person name="Hong Y."/>
            <person name="Kim R.W."/>
            <person name="Kang W.-H."/>
            <person name="Huh J.H."/>
            <person name="Kang B.-C."/>
            <person name="Yang T.-J."/>
            <person name="Lee Y.-H."/>
            <person name="Bennetzen J.L."/>
            <person name="Choi D."/>
        </authorList>
    </citation>
    <scope>NUCLEOTIDE SEQUENCE [LARGE SCALE GENOMIC DNA]</scope>
    <source>
        <strain evidence="7">cv. PBC81</strain>
    </source>
</reference>
<evidence type="ECO:0000256" key="4">
    <source>
        <dbReference type="SAM" id="MobiDB-lite"/>
    </source>
</evidence>
<dbReference type="GO" id="GO:0030267">
    <property type="term" value="F:glyoxylate reductase (NADPH) activity"/>
    <property type="evidence" value="ECO:0007669"/>
    <property type="project" value="TreeGrafter"/>
</dbReference>